<dbReference type="Gene3D" id="2.20.70.10">
    <property type="match status" value="1"/>
</dbReference>
<evidence type="ECO:0000256" key="1">
    <source>
        <dbReference type="ARBA" id="ARBA00004123"/>
    </source>
</evidence>
<organism evidence="10 11">
    <name type="scientific">Porites evermanni</name>
    <dbReference type="NCBI Taxonomy" id="104178"/>
    <lineage>
        <taxon>Eukaryota</taxon>
        <taxon>Metazoa</taxon>
        <taxon>Cnidaria</taxon>
        <taxon>Anthozoa</taxon>
        <taxon>Hexacorallia</taxon>
        <taxon>Scleractinia</taxon>
        <taxon>Fungiina</taxon>
        <taxon>Poritidae</taxon>
        <taxon>Porites</taxon>
    </lineage>
</organism>
<feature type="domain" description="C2H2-type" evidence="9">
    <location>
        <begin position="205"/>
        <end position="232"/>
    </location>
</feature>
<evidence type="ECO:0000256" key="6">
    <source>
        <dbReference type="ARBA" id="ARBA00023242"/>
    </source>
</evidence>
<dbReference type="InterPro" id="IPR050331">
    <property type="entry name" value="Zinc_finger"/>
</dbReference>
<evidence type="ECO:0000256" key="8">
    <source>
        <dbReference type="SAM" id="MobiDB-lite"/>
    </source>
</evidence>
<evidence type="ECO:0000259" key="9">
    <source>
        <dbReference type="PROSITE" id="PS50157"/>
    </source>
</evidence>
<dbReference type="PROSITE" id="PS50157">
    <property type="entry name" value="ZINC_FINGER_C2H2_2"/>
    <property type="match status" value="7"/>
</dbReference>
<feature type="domain" description="C2H2-type" evidence="9">
    <location>
        <begin position="261"/>
        <end position="288"/>
    </location>
</feature>
<feature type="domain" description="C2H2-type" evidence="9">
    <location>
        <begin position="289"/>
        <end position="316"/>
    </location>
</feature>
<dbReference type="InterPro" id="IPR036236">
    <property type="entry name" value="Znf_C2H2_sf"/>
</dbReference>
<keyword evidence="11" id="KW-1185">Reference proteome</keyword>
<gene>
    <name evidence="10" type="ORF">PEVE_00038719</name>
</gene>
<reference evidence="10 11" key="1">
    <citation type="submission" date="2022-05" db="EMBL/GenBank/DDBJ databases">
        <authorList>
            <consortium name="Genoscope - CEA"/>
            <person name="William W."/>
        </authorList>
    </citation>
    <scope>NUCLEOTIDE SEQUENCE [LARGE SCALE GENOMIC DNA]</scope>
</reference>
<keyword evidence="5" id="KW-0862">Zinc</keyword>
<dbReference type="PANTHER" id="PTHR16515">
    <property type="entry name" value="PR DOMAIN ZINC FINGER PROTEIN"/>
    <property type="match status" value="1"/>
</dbReference>
<keyword evidence="6" id="KW-0539">Nucleus</keyword>
<evidence type="ECO:0000256" key="7">
    <source>
        <dbReference type="PROSITE-ProRule" id="PRU00042"/>
    </source>
</evidence>
<evidence type="ECO:0000256" key="5">
    <source>
        <dbReference type="ARBA" id="ARBA00022833"/>
    </source>
</evidence>
<evidence type="ECO:0000256" key="2">
    <source>
        <dbReference type="ARBA" id="ARBA00022723"/>
    </source>
</evidence>
<dbReference type="Gene3D" id="3.30.160.60">
    <property type="entry name" value="Classic Zinc Finger"/>
    <property type="match status" value="6"/>
</dbReference>
<dbReference type="EMBL" id="CALNXI010000665">
    <property type="protein sequence ID" value="CAH3030918.1"/>
    <property type="molecule type" value="Genomic_DNA"/>
</dbReference>
<feature type="domain" description="C2H2-type" evidence="9">
    <location>
        <begin position="177"/>
        <end position="204"/>
    </location>
</feature>
<keyword evidence="4 7" id="KW-0863">Zinc-finger</keyword>
<comment type="caution">
    <text evidence="10">The sequence shown here is derived from an EMBL/GenBank/DDBJ whole genome shotgun (WGS) entry which is preliminary data.</text>
</comment>
<dbReference type="Proteomes" id="UP001159427">
    <property type="component" value="Unassembled WGS sequence"/>
</dbReference>
<dbReference type="PANTHER" id="PTHR16515:SF49">
    <property type="entry name" value="GASTRULA ZINC FINGER PROTEIN XLCGF49.1-LIKE-RELATED"/>
    <property type="match status" value="1"/>
</dbReference>
<feature type="domain" description="C2H2-type" evidence="9">
    <location>
        <begin position="233"/>
        <end position="260"/>
    </location>
</feature>
<proteinExistence type="predicted"/>
<keyword evidence="2" id="KW-0479">Metal-binding</keyword>
<evidence type="ECO:0000256" key="4">
    <source>
        <dbReference type="ARBA" id="ARBA00022771"/>
    </source>
</evidence>
<feature type="region of interest" description="Disordered" evidence="8">
    <location>
        <begin position="42"/>
        <end position="65"/>
    </location>
</feature>
<name>A0ABN8MRE9_9CNID</name>
<dbReference type="PROSITE" id="PS00028">
    <property type="entry name" value="ZINC_FINGER_C2H2_1"/>
    <property type="match status" value="7"/>
</dbReference>
<sequence>MDEKEWIPHTTKTGKILYYINPATGECKWQSQLTKKAEQEVHSKQLKNGKEPCTQEELSKEKITSVPQVPISQETQQVQKPSVESKCEVSYCKREDTMSCSQLECMAQREEMDLIAHKQTDKQLEVPTFVQSNAYVLDIGEGNNFPPTTKEPAGSDSNHTEIANSVSSELTVRQHKLECPQCHKQFSCPNNIASHLRSHPEIDPLKCPICSKEYSSSTSLTTHLRIHTGERPFLCSHCHKSFNQSSHLTTHMRVHTGEKPYKCPKCPKTFGQSSHLTLHLRIHNGEKPFQCSFCTKGFSHSSALSTHIRTHTGEKPFQCPHCSKKFGQSSHLKIHVRTHTGERPFQCHHCKKCFRQSCYLAKHLRSHSSNQQDN</sequence>
<evidence type="ECO:0000313" key="11">
    <source>
        <dbReference type="Proteomes" id="UP001159427"/>
    </source>
</evidence>
<comment type="subcellular location">
    <subcellularLocation>
        <location evidence="1">Nucleus</location>
    </subcellularLocation>
</comment>
<dbReference type="SUPFAM" id="SSF57667">
    <property type="entry name" value="beta-beta-alpha zinc fingers"/>
    <property type="match status" value="4"/>
</dbReference>
<evidence type="ECO:0000256" key="3">
    <source>
        <dbReference type="ARBA" id="ARBA00022737"/>
    </source>
</evidence>
<feature type="domain" description="C2H2-type" evidence="9">
    <location>
        <begin position="317"/>
        <end position="344"/>
    </location>
</feature>
<accession>A0ABN8MRE9</accession>
<dbReference type="Pfam" id="PF00096">
    <property type="entry name" value="zf-C2H2"/>
    <property type="match status" value="6"/>
</dbReference>
<dbReference type="InterPro" id="IPR013087">
    <property type="entry name" value="Znf_C2H2_type"/>
</dbReference>
<keyword evidence="3" id="KW-0677">Repeat</keyword>
<protein>
    <recommendedName>
        <fullName evidence="9">C2H2-type domain-containing protein</fullName>
    </recommendedName>
</protein>
<evidence type="ECO:0000313" key="10">
    <source>
        <dbReference type="EMBL" id="CAH3030918.1"/>
    </source>
</evidence>
<dbReference type="SMART" id="SM00355">
    <property type="entry name" value="ZnF_C2H2"/>
    <property type="match status" value="7"/>
</dbReference>
<feature type="domain" description="C2H2-type" evidence="9">
    <location>
        <begin position="345"/>
        <end position="372"/>
    </location>
</feature>